<evidence type="ECO:0000256" key="3">
    <source>
        <dbReference type="ARBA" id="ARBA00022448"/>
    </source>
</evidence>
<feature type="domain" description="Major facilitator superfamily (MFS) profile" evidence="9">
    <location>
        <begin position="12"/>
        <end position="427"/>
    </location>
</feature>
<dbReference type="InterPro" id="IPR036259">
    <property type="entry name" value="MFS_trans_sf"/>
</dbReference>
<feature type="transmembrane region" description="Helical" evidence="8">
    <location>
        <begin position="103"/>
        <end position="124"/>
    </location>
</feature>
<dbReference type="GO" id="GO:0022857">
    <property type="term" value="F:transmembrane transporter activity"/>
    <property type="evidence" value="ECO:0007669"/>
    <property type="project" value="InterPro"/>
</dbReference>
<dbReference type="PANTHER" id="PTHR48023:SF4">
    <property type="entry name" value="D-XYLOSE-PROTON SYMPORTER-LIKE 2"/>
    <property type="match status" value="1"/>
</dbReference>
<feature type="transmembrane region" description="Helical" evidence="8">
    <location>
        <begin position="283"/>
        <end position="303"/>
    </location>
</feature>
<dbReference type="PANTHER" id="PTHR48023">
    <property type="entry name" value="D-XYLOSE-PROTON SYMPORTER-LIKE 2"/>
    <property type="match status" value="1"/>
</dbReference>
<dbReference type="RefSeq" id="WP_100284152.1">
    <property type="nucleotide sequence ID" value="NZ_CP024923.1"/>
</dbReference>
<dbReference type="Pfam" id="PF00083">
    <property type="entry name" value="Sugar_tr"/>
    <property type="match status" value="1"/>
</dbReference>
<evidence type="ECO:0000313" key="10">
    <source>
        <dbReference type="EMBL" id="ATY34365.1"/>
    </source>
</evidence>
<feature type="transmembrane region" description="Helical" evidence="8">
    <location>
        <begin position="78"/>
        <end position="97"/>
    </location>
</feature>
<evidence type="ECO:0000256" key="2">
    <source>
        <dbReference type="ARBA" id="ARBA00010992"/>
    </source>
</evidence>
<evidence type="ECO:0000256" key="8">
    <source>
        <dbReference type="SAM" id="Phobius"/>
    </source>
</evidence>
<dbReference type="Proteomes" id="UP000229081">
    <property type="component" value="Chromosome"/>
</dbReference>
<feature type="transmembrane region" description="Helical" evidence="8">
    <location>
        <begin position="47"/>
        <end position="66"/>
    </location>
</feature>
<dbReference type="InterPro" id="IPR005829">
    <property type="entry name" value="Sugar_transporter_CS"/>
</dbReference>
<evidence type="ECO:0000256" key="4">
    <source>
        <dbReference type="ARBA" id="ARBA00022692"/>
    </source>
</evidence>
<keyword evidence="3 7" id="KW-0813">Transport</keyword>
<evidence type="ECO:0000256" key="6">
    <source>
        <dbReference type="ARBA" id="ARBA00023136"/>
    </source>
</evidence>
<dbReference type="OrthoDB" id="5368493at2"/>
<dbReference type="InterPro" id="IPR050820">
    <property type="entry name" value="MFS_Sugar_Transporter"/>
</dbReference>
<reference evidence="10 11" key="1">
    <citation type="submission" date="2017-11" db="EMBL/GenBank/DDBJ databases">
        <title>Complete genome sequence of Sphingomonas sp. Strain Cra20, a psychrotolerant potential plant growth promoting rhizobacteria.</title>
        <authorList>
            <person name="Luo Y."/>
        </authorList>
    </citation>
    <scope>NUCLEOTIDE SEQUENCE [LARGE SCALE GENOMIC DNA]</scope>
    <source>
        <strain evidence="10 11">Cra20</strain>
    </source>
</reference>
<feature type="transmembrane region" description="Helical" evidence="8">
    <location>
        <begin position="245"/>
        <end position="268"/>
    </location>
</feature>
<dbReference type="SUPFAM" id="SSF103473">
    <property type="entry name" value="MFS general substrate transporter"/>
    <property type="match status" value="1"/>
</dbReference>
<dbReference type="InterPro" id="IPR005828">
    <property type="entry name" value="MFS_sugar_transport-like"/>
</dbReference>
<feature type="transmembrane region" description="Helical" evidence="8">
    <location>
        <begin position="136"/>
        <end position="158"/>
    </location>
</feature>
<evidence type="ECO:0000259" key="9">
    <source>
        <dbReference type="PROSITE" id="PS50850"/>
    </source>
</evidence>
<protein>
    <submittedName>
        <fullName evidence="10">MFS transporter</fullName>
    </submittedName>
</protein>
<comment type="subcellular location">
    <subcellularLocation>
        <location evidence="1">Membrane</location>
        <topology evidence="1">Multi-pass membrane protein</topology>
    </subcellularLocation>
</comment>
<feature type="transmembrane region" description="Helical" evidence="8">
    <location>
        <begin position="405"/>
        <end position="423"/>
    </location>
</feature>
<dbReference type="InterPro" id="IPR020846">
    <property type="entry name" value="MFS_dom"/>
</dbReference>
<feature type="transmembrane region" description="Helical" evidence="8">
    <location>
        <begin position="310"/>
        <end position="332"/>
    </location>
</feature>
<keyword evidence="5 8" id="KW-1133">Transmembrane helix</keyword>
<keyword evidence="11" id="KW-1185">Reference proteome</keyword>
<dbReference type="PRINTS" id="PR00171">
    <property type="entry name" value="SUGRTRNSPORT"/>
</dbReference>
<proteinExistence type="inferred from homology"/>
<dbReference type="PROSITE" id="PS00216">
    <property type="entry name" value="SUGAR_TRANSPORT_1"/>
    <property type="match status" value="1"/>
</dbReference>
<evidence type="ECO:0000313" key="11">
    <source>
        <dbReference type="Proteomes" id="UP000229081"/>
    </source>
</evidence>
<dbReference type="KEGG" id="sphc:CVN68_01745"/>
<dbReference type="NCBIfam" id="TIGR00879">
    <property type="entry name" value="SP"/>
    <property type="match status" value="1"/>
</dbReference>
<feature type="transmembrane region" description="Helical" evidence="8">
    <location>
        <begin position="383"/>
        <end position="399"/>
    </location>
</feature>
<evidence type="ECO:0000256" key="1">
    <source>
        <dbReference type="ARBA" id="ARBA00004141"/>
    </source>
</evidence>
<evidence type="ECO:0000256" key="7">
    <source>
        <dbReference type="RuleBase" id="RU003346"/>
    </source>
</evidence>
<keyword evidence="4 8" id="KW-0812">Transmembrane</keyword>
<feature type="transmembrane region" description="Helical" evidence="8">
    <location>
        <begin position="338"/>
        <end position="362"/>
    </location>
</feature>
<dbReference type="PROSITE" id="PS00217">
    <property type="entry name" value="SUGAR_TRANSPORT_2"/>
    <property type="match status" value="1"/>
</dbReference>
<accession>A0A2K8MKJ1</accession>
<organism evidence="10 11">
    <name type="scientific">Sphingomonas psychrotolerans</name>
    <dbReference type="NCBI Taxonomy" id="1327635"/>
    <lineage>
        <taxon>Bacteria</taxon>
        <taxon>Pseudomonadati</taxon>
        <taxon>Pseudomonadota</taxon>
        <taxon>Alphaproteobacteria</taxon>
        <taxon>Sphingomonadales</taxon>
        <taxon>Sphingomonadaceae</taxon>
        <taxon>Sphingomonas</taxon>
    </lineage>
</organism>
<evidence type="ECO:0000256" key="5">
    <source>
        <dbReference type="ARBA" id="ARBA00022989"/>
    </source>
</evidence>
<dbReference type="InterPro" id="IPR003663">
    <property type="entry name" value="Sugar/inositol_transpt"/>
</dbReference>
<name>A0A2K8MKJ1_9SPHN</name>
<dbReference type="AlphaFoldDB" id="A0A2K8MKJ1"/>
<dbReference type="GO" id="GO:0016020">
    <property type="term" value="C:membrane"/>
    <property type="evidence" value="ECO:0007669"/>
    <property type="project" value="UniProtKB-SubCell"/>
</dbReference>
<comment type="similarity">
    <text evidence="2 7">Belongs to the major facilitator superfamily. Sugar transporter (TC 2.A.1.1) family.</text>
</comment>
<dbReference type="PROSITE" id="PS50850">
    <property type="entry name" value="MFS"/>
    <property type="match status" value="1"/>
</dbReference>
<feature type="transmembrane region" description="Helical" evidence="8">
    <location>
        <begin position="170"/>
        <end position="189"/>
    </location>
</feature>
<sequence length="442" mass="46356">MSATNRKLNPSAIIAASLAGLLFGFDTAVIAGVTEALRGTFDLSAAQLGAAVSAALVGTLVGALGAGRPGDRYGSRNILLWIAVAYIVSALGSALSSGLAMLVAFRFLGGLAIGGSSVLAPVYIAEVSPPERRGMLVGFFQLSIVLGILGAYVSNFLIGQASDGELAWRLKLGVAAAPAILFLLLMLRVPQSPRWLFHRGRTAEAKAAIETLRMGDPDTLFAQFAKGATAPGDARLRWSKHRRPILLAIGLAMFNQLSGINAILYYLGDIFAAAGFDTVSADLQAVAIGVANLAATMLGMAIIDRVGRKPLLLIGALGTAVALAAVALIYSTGAGRAWLLPSLIGFILFFAVSQGAVIWVYLSEIFPTAVRARGQSLGSATHWGMNALIAFGFPIVAQYTQALPFWLFAGAMLVQAGVVWRYYPETRGVSLETMGRTVEGRE</sequence>
<dbReference type="EMBL" id="CP024923">
    <property type="protein sequence ID" value="ATY34365.1"/>
    <property type="molecule type" value="Genomic_DNA"/>
</dbReference>
<dbReference type="Gene3D" id="1.20.1250.20">
    <property type="entry name" value="MFS general substrate transporter like domains"/>
    <property type="match status" value="2"/>
</dbReference>
<gene>
    <name evidence="10" type="ORF">CVN68_01745</name>
</gene>
<keyword evidence="6 8" id="KW-0472">Membrane</keyword>